<reference evidence="3 4" key="1">
    <citation type="journal article" date="2024" name="Nat. Commun.">
        <title>Phylogenomics reveals the evolutionary origins of lichenization in chlorophyte algae.</title>
        <authorList>
            <person name="Puginier C."/>
            <person name="Libourel C."/>
            <person name="Otte J."/>
            <person name="Skaloud P."/>
            <person name="Haon M."/>
            <person name="Grisel S."/>
            <person name="Petersen M."/>
            <person name="Berrin J.G."/>
            <person name="Delaux P.M."/>
            <person name="Dal Grande F."/>
            <person name="Keller J."/>
        </authorList>
    </citation>
    <scope>NUCLEOTIDE SEQUENCE [LARGE SCALE GENOMIC DNA]</scope>
    <source>
        <strain evidence="3 4">SAG 2036</strain>
    </source>
</reference>
<name>A0AAW1NZS2_9CHLO</name>
<organism evidence="3 4">
    <name type="scientific">Symbiochloris irregularis</name>
    <dbReference type="NCBI Taxonomy" id="706552"/>
    <lineage>
        <taxon>Eukaryota</taxon>
        <taxon>Viridiplantae</taxon>
        <taxon>Chlorophyta</taxon>
        <taxon>core chlorophytes</taxon>
        <taxon>Trebouxiophyceae</taxon>
        <taxon>Trebouxiales</taxon>
        <taxon>Trebouxiaceae</taxon>
        <taxon>Symbiochloris</taxon>
    </lineage>
</organism>
<protein>
    <recommendedName>
        <fullName evidence="2">Hyaluronan/mRNA-binding protein domain-containing protein</fullName>
    </recommendedName>
</protein>
<evidence type="ECO:0000313" key="4">
    <source>
        <dbReference type="Proteomes" id="UP001465755"/>
    </source>
</evidence>
<dbReference type="Proteomes" id="UP001465755">
    <property type="component" value="Unassembled WGS sequence"/>
</dbReference>
<evidence type="ECO:0000313" key="3">
    <source>
        <dbReference type="EMBL" id="KAK9800259.1"/>
    </source>
</evidence>
<feature type="compositionally biased region" description="Basic and acidic residues" evidence="1">
    <location>
        <begin position="117"/>
        <end position="129"/>
    </location>
</feature>
<dbReference type="InterPro" id="IPR006861">
    <property type="entry name" value="HABP4_PAIRBP1-bd"/>
</dbReference>
<proteinExistence type="predicted"/>
<keyword evidence="4" id="KW-1185">Reference proteome</keyword>
<accession>A0AAW1NZS2</accession>
<dbReference type="EMBL" id="JALJOQ010000084">
    <property type="protein sequence ID" value="KAK9800259.1"/>
    <property type="molecule type" value="Genomic_DNA"/>
</dbReference>
<feature type="compositionally biased region" description="Basic and acidic residues" evidence="1">
    <location>
        <begin position="88"/>
        <end position="104"/>
    </location>
</feature>
<dbReference type="AlphaFoldDB" id="A0AAW1NZS2"/>
<sequence>MATFDNPDLALNSDTAPKAAPKNEHKTYFDNATSVEGGHSNIRHHEPVERGHAHKEPVKKHGQGHGNWGDPKYDDPSVDPSLGSESVPDEKHLAPTSESEEKAAFQDAVQSGPDKTMTLDEYEKKHGPV</sequence>
<feature type="domain" description="Hyaluronan/mRNA-binding protein" evidence="2">
    <location>
        <begin position="54"/>
        <end position="124"/>
    </location>
</feature>
<dbReference type="Pfam" id="PF04774">
    <property type="entry name" value="HABP4_PAI-RBP1"/>
    <property type="match status" value="1"/>
</dbReference>
<evidence type="ECO:0000259" key="2">
    <source>
        <dbReference type="Pfam" id="PF04774"/>
    </source>
</evidence>
<evidence type="ECO:0000256" key="1">
    <source>
        <dbReference type="SAM" id="MobiDB-lite"/>
    </source>
</evidence>
<feature type="region of interest" description="Disordered" evidence="1">
    <location>
        <begin position="1"/>
        <end position="129"/>
    </location>
</feature>
<comment type="caution">
    <text evidence="3">The sequence shown here is derived from an EMBL/GenBank/DDBJ whole genome shotgun (WGS) entry which is preliminary data.</text>
</comment>
<gene>
    <name evidence="3" type="ORF">WJX73_008717</name>
</gene>
<feature type="compositionally biased region" description="Basic and acidic residues" evidence="1">
    <location>
        <begin position="43"/>
        <end position="56"/>
    </location>
</feature>